<gene>
    <name evidence="1" type="ORF">SSP531S_05850</name>
</gene>
<dbReference type="EMBL" id="BGZL01000002">
    <property type="protein sequence ID" value="GBP99190.1"/>
    <property type="molecule type" value="Genomic_DNA"/>
</dbReference>
<accession>A0A388STT5</accession>
<protein>
    <submittedName>
        <fullName evidence="1">Uncharacterized protein</fullName>
    </submittedName>
</protein>
<evidence type="ECO:0000313" key="1">
    <source>
        <dbReference type="EMBL" id="GBP99190.1"/>
    </source>
</evidence>
<reference evidence="1 2" key="1">
    <citation type="submission" date="2018-07" db="EMBL/GenBank/DDBJ databases">
        <title>Whole Genome Shotgun Sequence of Streptomyces spongiicola strain 531S.</title>
        <authorList>
            <person name="Dohra H."/>
            <person name="Kodani S."/>
        </authorList>
    </citation>
    <scope>NUCLEOTIDE SEQUENCE [LARGE SCALE GENOMIC DNA]</scope>
    <source>
        <strain evidence="1 2">531S</strain>
    </source>
</reference>
<sequence length="68" mass="7159">MAFPADSFILPLACFALAFALPMSVVPSLWGVDLHIHLALLTQGPQSMTLGTRAQWGGVGPVARAPDE</sequence>
<comment type="caution">
    <text evidence="1">The sequence shown here is derived from an EMBL/GenBank/DDBJ whole genome shotgun (WGS) entry which is preliminary data.</text>
</comment>
<proteinExistence type="predicted"/>
<dbReference type="Proteomes" id="UP000265354">
    <property type="component" value="Unassembled WGS sequence"/>
</dbReference>
<organism evidence="1 2">
    <name type="scientific">Streptomyces spongiicola</name>
    <dbReference type="NCBI Taxonomy" id="1690221"/>
    <lineage>
        <taxon>Bacteria</taxon>
        <taxon>Bacillati</taxon>
        <taxon>Actinomycetota</taxon>
        <taxon>Actinomycetes</taxon>
        <taxon>Kitasatosporales</taxon>
        <taxon>Streptomycetaceae</taxon>
        <taxon>Streptomyces</taxon>
    </lineage>
</organism>
<dbReference type="AlphaFoldDB" id="A0A388STT5"/>
<evidence type="ECO:0000313" key="2">
    <source>
        <dbReference type="Proteomes" id="UP000265354"/>
    </source>
</evidence>
<name>A0A388STT5_9ACTN</name>